<dbReference type="GO" id="GO:0004601">
    <property type="term" value="F:peroxidase activity"/>
    <property type="evidence" value="ECO:0007669"/>
    <property type="project" value="UniProtKB-KW"/>
</dbReference>
<dbReference type="InterPro" id="IPR036249">
    <property type="entry name" value="Thioredoxin-like_sf"/>
</dbReference>
<keyword evidence="5" id="KW-0676">Redox-active center</keyword>
<gene>
    <name evidence="8" type="ORF">B0W44_08860</name>
</gene>
<evidence type="ECO:0000256" key="3">
    <source>
        <dbReference type="ARBA" id="ARBA00023002"/>
    </source>
</evidence>
<dbReference type="EMBL" id="CP019699">
    <property type="protein sequence ID" value="AQS55886.1"/>
    <property type="molecule type" value="Genomic_DNA"/>
</dbReference>
<dbReference type="Gene3D" id="3.40.30.10">
    <property type="entry name" value="Glutaredoxin"/>
    <property type="match status" value="1"/>
</dbReference>
<feature type="domain" description="Thioredoxin" evidence="7">
    <location>
        <begin position="3"/>
        <end position="156"/>
    </location>
</feature>
<evidence type="ECO:0000313" key="8">
    <source>
        <dbReference type="EMBL" id="AQS55886.1"/>
    </source>
</evidence>
<evidence type="ECO:0000256" key="5">
    <source>
        <dbReference type="ARBA" id="ARBA00023284"/>
    </source>
</evidence>
<dbReference type="PANTHER" id="PTHR43110">
    <property type="entry name" value="THIOL PEROXIDASE"/>
    <property type="match status" value="1"/>
</dbReference>
<dbReference type="InterPro" id="IPR013766">
    <property type="entry name" value="Thioredoxin_domain"/>
</dbReference>
<evidence type="ECO:0000259" key="7">
    <source>
        <dbReference type="PROSITE" id="PS51352"/>
    </source>
</evidence>
<evidence type="ECO:0000256" key="6">
    <source>
        <dbReference type="PIRSR" id="PIRSR000239-1"/>
    </source>
</evidence>
<keyword evidence="3" id="KW-0560">Oxidoreductase</keyword>
<dbReference type="InterPro" id="IPR024706">
    <property type="entry name" value="Peroxiredoxin_AhpC-typ"/>
</dbReference>
<proteinExistence type="predicted"/>
<protein>
    <submittedName>
        <fullName evidence="8">Peroxiredoxin</fullName>
    </submittedName>
</protein>
<dbReference type="AlphaFoldDB" id="A0A1U9K796"/>
<evidence type="ECO:0000256" key="2">
    <source>
        <dbReference type="ARBA" id="ARBA00022862"/>
    </source>
</evidence>
<dbReference type="PANTHER" id="PTHR43110:SF1">
    <property type="entry name" value="THIOL PEROXIDASE"/>
    <property type="match status" value="1"/>
</dbReference>
<organism evidence="8 9">
    <name type="scientific">Novibacillus thermophilus</name>
    <dbReference type="NCBI Taxonomy" id="1471761"/>
    <lineage>
        <taxon>Bacteria</taxon>
        <taxon>Bacillati</taxon>
        <taxon>Bacillota</taxon>
        <taxon>Bacilli</taxon>
        <taxon>Bacillales</taxon>
        <taxon>Thermoactinomycetaceae</taxon>
        <taxon>Novibacillus</taxon>
    </lineage>
</organism>
<dbReference type="STRING" id="1471761.B0W44_08860"/>
<feature type="active site" description="Cysteine sulfenic acid (-SOH) intermediate; for peroxidase activity" evidence="6">
    <location>
        <position position="46"/>
    </location>
</feature>
<sequence length="156" mass="17258">MALEVGQQAPDFTLKSTGDQDQVRLSDSKGKNVILLFFPFAFSPVCTDELCGVSDNFSEFADLDADVMAVSVDSPFANRAFAEAENIRIPLLSDFNKDVSEKYGVLYDLGDFKGVAKRSAFIIDKNGVIQYAWSSDDPKQVPDFNEIKNRLAELNT</sequence>
<evidence type="ECO:0000313" key="9">
    <source>
        <dbReference type="Proteomes" id="UP000188603"/>
    </source>
</evidence>
<keyword evidence="4" id="KW-1015">Disulfide bond</keyword>
<evidence type="ECO:0000256" key="4">
    <source>
        <dbReference type="ARBA" id="ARBA00023157"/>
    </source>
</evidence>
<dbReference type="RefSeq" id="WP_077719749.1">
    <property type="nucleotide sequence ID" value="NZ_CP019699.1"/>
</dbReference>
<dbReference type="InterPro" id="IPR000866">
    <property type="entry name" value="AhpC/TSA"/>
</dbReference>
<keyword evidence="1" id="KW-0575">Peroxidase</keyword>
<dbReference type="InterPro" id="IPR050455">
    <property type="entry name" value="Tpx_Peroxidase_subfamily"/>
</dbReference>
<keyword evidence="2" id="KW-0049">Antioxidant</keyword>
<evidence type="ECO:0000256" key="1">
    <source>
        <dbReference type="ARBA" id="ARBA00022559"/>
    </source>
</evidence>
<reference evidence="8 9" key="1">
    <citation type="journal article" date="2015" name="Int. J. Syst. Evol. Microbiol.">
        <title>Novibacillus thermophilus gen. nov., sp. nov., a Gram-staining-negative and moderately thermophilic member of the family Thermoactinomycetaceae.</title>
        <authorList>
            <person name="Yang G."/>
            <person name="Chen J."/>
            <person name="Zhou S."/>
        </authorList>
    </citation>
    <scope>NUCLEOTIDE SEQUENCE [LARGE SCALE GENOMIC DNA]</scope>
    <source>
        <strain evidence="8 9">SG-1</strain>
    </source>
</reference>
<accession>A0A1U9K796</accession>
<keyword evidence="9" id="KW-1185">Reference proteome</keyword>
<dbReference type="Pfam" id="PF00578">
    <property type="entry name" value="AhpC-TSA"/>
    <property type="match status" value="1"/>
</dbReference>
<dbReference type="OrthoDB" id="9812811at2"/>
<dbReference type="PIRSF" id="PIRSF000239">
    <property type="entry name" value="AHPC"/>
    <property type="match status" value="1"/>
</dbReference>
<dbReference type="PROSITE" id="PS51352">
    <property type="entry name" value="THIOREDOXIN_2"/>
    <property type="match status" value="1"/>
</dbReference>
<dbReference type="SUPFAM" id="SSF52833">
    <property type="entry name" value="Thioredoxin-like"/>
    <property type="match status" value="1"/>
</dbReference>
<dbReference type="Proteomes" id="UP000188603">
    <property type="component" value="Chromosome"/>
</dbReference>
<name>A0A1U9K796_9BACL</name>
<dbReference type="KEGG" id="ntr:B0W44_08860"/>